<dbReference type="InterPro" id="IPR036291">
    <property type="entry name" value="NAD(P)-bd_dom_sf"/>
</dbReference>
<dbReference type="Gene3D" id="3.30.360.10">
    <property type="entry name" value="Dihydrodipicolinate Reductase, domain 2"/>
    <property type="match status" value="1"/>
</dbReference>
<proteinExistence type="predicted"/>
<sequence length="335" mass="38077">MQKIKVGVVGLGYWGPNYVRNFHKHPQVDTVYCCDLSESALLKIKHHYPLLHITKNYQDLIDNPEIDIIAIATPPISHFKIASDALKAGKHVLLAKPLTTNLSDAKELLRLAKKGGLLMHSDLTYLYSNPVNYIKDAVDKDKLGKPVFYDSIRSNAGPIRNDANVIWDLAPHDLAILDHIFHLKPKSVLATGSKHYKKSTTEEMAHIALTFPNDFVAHIHMSWLSPVKMRAITLSGTKQMIHFDDVQPEDKIRVYDSQIIEVKEKSSARKLFYRNGDVLIPKLKTDEALFIEFDEIINQILNDKIDYLNAKISLGVIEILEACDRSIKEKRLIRL</sequence>
<reference evidence="3 4" key="1">
    <citation type="journal article" date="2016" name="Nat. Commun.">
        <title>Thousands of microbial genomes shed light on interconnected biogeochemical processes in an aquifer system.</title>
        <authorList>
            <person name="Anantharaman K."/>
            <person name="Brown C.T."/>
            <person name="Hug L.A."/>
            <person name="Sharon I."/>
            <person name="Castelle C.J."/>
            <person name="Probst A.J."/>
            <person name="Thomas B.C."/>
            <person name="Singh A."/>
            <person name="Wilkins M.J."/>
            <person name="Karaoz U."/>
            <person name="Brodie E.L."/>
            <person name="Williams K.H."/>
            <person name="Hubbard S.S."/>
            <person name="Banfield J.F."/>
        </authorList>
    </citation>
    <scope>NUCLEOTIDE SEQUENCE [LARGE SCALE GENOMIC DNA]</scope>
</reference>
<dbReference type="SUPFAM" id="SSF51735">
    <property type="entry name" value="NAD(P)-binding Rossmann-fold domains"/>
    <property type="match status" value="1"/>
</dbReference>
<dbReference type="Gene3D" id="3.40.50.720">
    <property type="entry name" value="NAD(P)-binding Rossmann-like Domain"/>
    <property type="match status" value="1"/>
</dbReference>
<dbReference type="InterPro" id="IPR000683">
    <property type="entry name" value="Gfo/Idh/MocA-like_OxRdtase_N"/>
</dbReference>
<evidence type="ECO:0000259" key="1">
    <source>
        <dbReference type="Pfam" id="PF01408"/>
    </source>
</evidence>
<feature type="domain" description="Gfo/Idh/MocA-like oxidoreductase N-terminal" evidence="1">
    <location>
        <begin position="4"/>
        <end position="119"/>
    </location>
</feature>
<dbReference type="EMBL" id="MFDO01000018">
    <property type="protein sequence ID" value="OGE65462.1"/>
    <property type="molecule type" value="Genomic_DNA"/>
</dbReference>
<dbReference type="Pfam" id="PF01408">
    <property type="entry name" value="GFO_IDH_MocA"/>
    <property type="match status" value="1"/>
</dbReference>
<dbReference type="GO" id="GO:0000166">
    <property type="term" value="F:nucleotide binding"/>
    <property type="evidence" value="ECO:0007669"/>
    <property type="project" value="InterPro"/>
</dbReference>
<dbReference type="PANTHER" id="PTHR43377:SF6">
    <property type="entry name" value="GFO_IDH_MOCA-LIKE OXIDOREDUCTASE N-TERMINAL DOMAIN-CONTAINING PROTEIN"/>
    <property type="match status" value="1"/>
</dbReference>
<name>A0A1F5MJC9_9BACT</name>
<dbReference type="Proteomes" id="UP000178017">
    <property type="component" value="Unassembled WGS sequence"/>
</dbReference>
<organism evidence="3 4">
    <name type="scientific">Candidatus Daviesbacteria bacterium RIFCSPLOWO2_01_FULL_40_24</name>
    <dbReference type="NCBI Taxonomy" id="1797787"/>
    <lineage>
        <taxon>Bacteria</taxon>
        <taxon>Candidatus Daviesiibacteriota</taxon>
    </lineage>
</organism>
<dbReference type="InterPro" id="IPR051450">
    <property type="entry name" value="Gfo/Idh/MocA_Oxidoreductases"/>
</dbReference>
<dbReference type="AlphaFoldDB" id="A0A1F5MJC9"/>
<dbReference type="PANTHER" id="PTHR43377">
    <property type="entry name" value="BILIVERDIN REDUCTASE A"/>
    <property type="match status" value="1"/>
</dbReference>
<evidence type="ECO:0000313" key="4">
    <source>
        <dbReference type="Proteomes" id="UP000178017"/>
    </source>
</evidence>
<gene>
    <name evidence="3" type="ORF">A3B49_01065</name>
</gene>
<protein>
    <recommendedName>
        <fullName evidence="5">Oxidoreductase</fullName>
    </recommendedName>
</protein>
<accession>A0A1F5MJC9</accession>
<dbReference type="SUPFAM" id="SSF55347">
    <property type="entry name" value="Glyceraldehyde-3-phosphate dehydrogenase-like, C-terminal domain"/>
    <property type="match status" value="1"/>
</dbReference>
<feature type="domain" description="GFO/IDH/MocA-like oxidoreductase" evidence="2">
    <location>
        <begin position="133"/>
        <end position="241"/>
    </location>
</feature>
<evidence type="ECO:0008006" key="5">
    <source>
        <dbReference type="Google" id="ProtNLM"/>
    </source>
</evidence>
<comment type="caution">
    <text evidence="3">The sequence shown here is derived from an EMBL/GenBank/DDBJ whole genome shotgun (WGS) entry which is preliminary data.</text>
</comment>
<evidence type="ECO:0000259" key="2">
    <source>
        <dbReference type="Pfam" id="PF22725"/>
    </source>
</evidence>
<dbReference type="Pfam" id="PF22725">
    <property type="entry name" value="GFO_IDH_MocA_C3"/>
    <property type="match status" value="1"/>
</dbReference>
<dbReference type="InterPro" id="IPR055170">
    <property type="entry name" value="GFO_IDH_MocA-like_dom"/>
</dbReference>
<evidence type="ECO:0000313" key="3">
    <source>
        <dbReference type="EMBL" id="OGE65462.1"/>
    </source>
</evidence>